<dbReference type="Pfam" id="PF23188">
    <property type="entry name" value="THU_Piezo1"/>
    <property type="match status" value="1"/>
</dbReference>
<feature type="domain" description="Piezo transmembrane helical unit" evidence="1">
    <location>
        <begin position="193"/>
        <end position="230"/>
    </location>
</feature>
<dbReference type="InterPro" id="IPR027272">
    <property type="entry name" value="Piezo"/>
</dbReference>
<name>A0A5N4DWB5_CAMDR</name>
<evidence type="ECO:0000259" key="1">
    <source>
        <dbReference type="Pfam" id="PF23188"/>
    </source>
</evidence>
<organism evidence="2 3">
    <name type="scientific">Camelus dromedarius</name>
    <name type="common">Dromedary</name>
    <name type="synonym">Arabian camel</name>
    <dbReference type="NCBI Taxonomy" id="9838"/>
    <lineage>
        <taxon>Eukaryota</taxon>
        <taxon>Metazoa</taxon>
        <taxon>Chordata</taxon>
        <taxon>Craniata</taxon>
        <taxon>Vertebrata</taxon>
        <taxon>Euteleostomi</taxon>
        <taxon>Mammalia</taxon>
        <taxon>Eutheria</taxon>
        <taxon>Laurasiatheria</taxon>
        <taxon>Artiodactyla</taxon>
        <taxon>Tylopoda</taxon>
        <taxon>Camelidae</taxon>
        <taxon>Camelus</taxon>
    </lineage>
</organism>
<dbReference type="InterPro" id="IPR056768">
    <property type="entry name" value="THU_Piezo"/>
</dbReference>
<dbReference type="PANTHER" id="PTHR47049:SF5">
    <property type="entry name" value="PIEZO-TYPE MECHANOSENSITIVE ION CHANNEL COMPONENT"/>
    <property type="match status" value="1"/>
</dbReference>
<protein>
    <submittedName>
        <fullName evidence="2">Piezo-type mechanosensitive ion channel component 1</fullName>
    </submittedName>
</protein>
<gene>
    <name evidence="2" type="ORF">Cadr_000010092</name>
</gene>
<sequence>MALKVLGVELLILTPEALHTPWDQRKDVASGEEEELTYVDLQDCSFHQPAMLCFPFFLLCGLAPCGLRHMQVMDLQPQLRPWASQPTPARGALEHTRYPCLDLGAMLLHTDLLAPAIPVYHSLWRKLLKVFRQAERAYNMLVRMAVYTSPFQAFPITKHIYARQETLRQGRAGRGLLQDPLDRSQEPGPAARLPIPWPSQCIWMTAIVFTEVTVVTKCLFQLGFFPWNSRAVLRR</sequence>
<dbReference type="AlphaFoldDB" id="A0A5N4DWB5"/>
<dbReference type="PANTHER" id="PTHR47049">
    <property type="entry name" value="PIEZO-TYPE MECHANOSENSITIVE ION CHANNEL HOMOLOG"/>
    <property type="match status" value="1"/>
</dbReference>
<dbReference type="GO" id="GO:0008381">
    <property type="term" value="F:mechanosensitive monoatomic ion channel activity"/>
    <property type="evidence" value="ECO:0007669"/>
    <property type="project" value="InterPro"/>
</dbReference>
<evidence type="ECO:0000313" key="2">
    <source>
        <dbReference type="EMBL" id="KAB1275468.1"/>
    </source>
</evidence>
<dbReference type="Proteomes" id="UP000299084">
    <property type="component" value="Unassembled WGS sequence"/>
</dbReference>
<reference evidence="2 3" key="1">
    <citation type="journal article" date="2019" name="Mol. Ecol. Resour.">
        <title>Improving Illumina assemblies with Hi-C and long reads: an example with the North African dromedary.</title>
        <authorList>
            <person name="Elbers J.P."/>
            <person name="Rogers M.F."/>
            <person name="Perelman P.L."/>
            <person name="Proskuryakova A.A."/>
            <person name="Serdyukova N.A."/>
            <person name="Johnson W.E."/>
            <person name="Horin P."/>
            <person name="Corander J."/>
            <person name="Murphy D."/>
            <person name="Burger P.A."/>
        </authorList>
    </citation>
    <scope>NUCLEOTIDE SEQUENCE [LARGE SCALE GENOMIC DNA]</scope>
    <source>
        <strain evidence="2">Drom800</strain>
        <tissue evidence="2">Blood</tissue>
    </source>
</reference>
<evidence type="ECO:0000313" key="3">
    <source>
        <dbReference type="Proteomes" id="UP000299084"/>
    </source>
</evidence>
<keyword evidence="3" id="KW-1185">Reference proteome</keyword>
<proteinExistence type="predicted"/>
<dbReference type="GO" id="GO:0016020">
    <property type="term" value="C:membrane"/>
    <property type="evidence" value="ECO:0007669"/>
    <property type="project" value="InterPro"/>
</dbReference>
<comment type="caution">
    <text evidence="2">The sequence shown here is derived from an EMBL/GenBank/DDBJ whole genome shotgun (WGS) entry which is preliminary data.</text>
</comment>
<dbReference type="EMBL" id="JWIN03000008">
    <property type="protein sequence ID" value="KAB1275468.1"/>
    <property type="molecule type" value="Genomic_DNA"/>
</dbReference>
<accession>A0A5N4DWB5</accession>